<dbReference type="Gene3D" id="1.10.10.10">
    <property type="entry name" value="Winged helix-like DNA-binding domain superfamily/Winged helix DNA-binding domain"/>
    <property type="match status" value="1"/>
</dbReference>
<keyword evidence="3" id="KW-0804">Transcription</keyword>
<organism evidence="6 7">
    <name type="scientific">Methylocystis heyeri</name>
    <dbReference type="NCBI Taxonomy" id="391905"/>
    <lineage>
        <taxon>Bacteria</taxon>
        <taxon>Pseudomonadati</taxon>
        <taxon>Pseudomonadota</taxon>
        <taxon>Alphaproteobacteria</taxon>
        <taxon>Hyphomicrobiales</taxon>
        <taxon>Methylocystaceae</taxon>
        <taxon>Methylocystis</taxon>
    </lineage>
</organism>
<feature type="domain" description="Cyclic nucleotide-binding" evidence="4">
    <location>
        <begin position="12"/>
        <end position="132"/>
    </location>
</feature>
<dbReference type="PANTHER" id="PTHR24567:SF74">
    <property type="entry name" value="HTH-TYPE TRANSCRIPTIONAL REGULATOR ARCR"/>
    <property type="match status" value="1"/>
</dbReference>
<dbReference type="GO" id="GO:0003677">
    <property type="term" value="F:DNA binding"/>
    <property type="evidence" value="ECO:0007669"/>
    <property type="project" value="UniProtKB-KW"/>
</dbReference>
<dbReference type="InterPro" id="IPR050397">
    <property type="entry name" value="Env_Response_Regulators"/>
</dbReference>
<dbReference type="InterPro" id="IPR036390">
    <property type="entry name" value="WH_DNA-bd_sf"/>
</dbReference>
<dbReference type="SMART" id="SM00100">
    <property type="entry name" value="cNMP"/>
    <property type="match status" value="1"/>
</dbReference>
<dbReference type="Gene3D" id="2.60.120.10">
    <property type="entry name" value="Jelly Rolls"/>
    <property type="match status" value="1"/>
</dbReference>
<keyword evidence="2" id="KW-0238">DNA-binding</keyword>
<dbReference type="GO" id="GO:0005829">
    <property type="term" value="C:cytosol"/>
    <property type="evidence" value="ECO:0007669"/>
    <property type="project" value="TreeGrafter"/>
</dbReference>
<dbReference type="PROSITE" id="PS51063">
    <property type="entry name" value="HTH_CRP_2"/>
    <property type="match status" value="1"/>
</dbReference>
<dbReference type="RefSeq" id="WP_136497131.1">
    <property type="nucleotide sequence ID" value="NZ_CP046052.1"/>
</dbReference>
<evidence type="ECO:0000259" key="5">
    <source>
        <dbReference type="PROSITE" id="PS51063"/>
    </source>
</evidence>
<evidence type="ECO:0000256" key="3">
    <source>
        <dbReference type="ARBA" id="ARBA00023163"/>
    </source>
</evidence>
<dbReference type="Pfam" id="PF00027">
    <property type="entry name" value="cNMP_binding"/>
    <property type="match status" value="1"/>
</dbReference>
<evidence type="ECO:0000259" key="4">
    <source>
        <dbReference type="PROSITE" id="PS50042"/>
    </source>
</evidence>
<dbReference type="PROSITE" id="PS50042">
    <property type="entry name" value="CNMP_BINDING_3"/>
    <property type="match status" value="1"/>
</dbReference>
<dbReference type="SUPFAM" id="SSF46785">
    <property type="entry name" value="Winged helix' DNA-binding domain"/>
    <property type="match status" value="1"/>
</dbReference>
<dbReference type="InterPro" id="IPR018490">
    <property type="entry name" value="cNMP-bd_dom_sf"/>
</dbReference>
<reference evidence="6 7" key="1">
    <citation type="submission" date="2019-11" db="EMBL/GenBank/DDBJ databases">
        <title>The genome sequence of Methylocystis heyeri.</title>
        <authorList>
            <person name="Oshkin I.Y."/>
            <person name="Miroshnikov K."/>
            <person name="Dedysh S.N."/>
        </authorList>
    </citation>
    <scope>NUCLEOTIDE SEQUENCE [LARGE SCALE GENOMIC DNA]</scope>
    <source>
        <strain evidence="6 7">H2</strain>
    </source>
</reference>
<dbReference type="GO" id="GO:0003700">
    <property type="term" value="F:DNA-binding transcription factor activity"/>
    <property type="evidence" value="ECO:0007669"/>
    <property type="project" value="TreeGrafter"/>
</dbReference>
<sequence>MSDVPSLRSLPLFASLDDATLYRLGLDAKIENYVDGAVIFRQGDAVSAVMVIMQGFVKLLRTASCGDETLVCICSGGASISDPPTGPNETFQVSAEAVGATSVLKVPAGRFMRILSESPALAAAALSDAKQRIAALVGEIESLKAQSADQRLARFILSHCPPNEEQCRFRLPYDKRLVAAQLGVTQETLSRAFARLREFGVRTETRDVSVESVTRLCLQYDELGRSGQFPAPGFRRAEDGCDCA</sequence>
<dbReference type="InterPro" id="IPR000595">
    <property type="entry name" value="cNMP-bd_dom"/>
</dbReference>
<dbReference type="Pfam" id="PF13545">
    <property type="entry name" value="HTH_Crp_2"/>
    <property type="match status" value="1"/>
</dbReference>
<proteinExistence type="predicted"/>
<keyword evidence="1" id="KW-0805">Transcription regulation</keyword>
<evidence type="ECO:0000313" key="6">
    <source>
        <dbReference type="EMBL" id="QGM47637.1"/>
    </source>
</evidence>
<evidence type="ECO:0000256" key="2">
    <source>
        <dbReference type="ARBA" id="ARBA00023125"/>
    </source>
</evidence>
<feature type="domain" description="HTH crp-type" evidence="5">
    <location>
        <begin position="146"/>
        <end position="214"/>
    </location>
</feature>
<gene>
    <name evidence="6" type="ORF">H2LOC_019225</name>
</gene>
<accession>A0A6B8KJ40</accession>
<evidence type="ECO:0000256" key="1">
    <source>
        <dbReference type="ARBA" id="ARBA00023015"/>
    </source>
</evidence>
<dbReference type="KEGG" id="mhey:H2LOC_019225"/>
<dbReference type="PANTHER" id="PTHR24567">
    <property type="entry name" value="CRP FAMILY TRANSCRIPTIONAL REGULATORY PROTEIN"/>
    <property type="match status" value="1"/>
</dbReference>
<name>A0A6B8KJ40_9HYPH</name>
<dbReference type="EMBL" id="CP046052">
    <property type="protein sequence ID" value="QGM47637.1"/>
    <property type="molecule type" value="Genomic_DNA"/>
</dbReference>
<dbReference type="InterPro" id="IPR036388">
    <property type="entry name" value="WH-like_DNA-bd_sf"/>
</dbReference>
<keyword evidence="7" id="KW-1185">Reference proteome</keyword>
<protein>
    <submittedName>
        <fullName evidence="6">Cyclic nucleotide-binding domain-containing protein</fullName>
    </submittedName>
</protein>
<dbReference type="AlphaFoldDB" id="A0A6B8KJ40"/>
<dbReference type="CDD" id="cd00038">
    <property type="entry name" value="CAP_ED"/>
    <property type="match status" value="1"/>
</dbReference>
<dbReference type="InterPro" id="IPR012318">
    <property type="entry name" value="HTH_CRP"/>
</dbReference>
<dbReference type="InterPro" id="IPR014710">
    <property type="entry name" value="RmlC-like_jellyroll"/>
</dbReference>
<dbReference type="SUPFAM" id="SSF51206">
    <property type="entry name" value="cAMP-binding domain-like"/>
    <property type="match status" value="1"/>
</dbReference>
<evidence type="ECO:0000313" key="7">
    <source>
        <dbReference type="Proteomes" id="UP000309061"/>
    </source>
</evidence>
<dbReference type="Proteomes" id="UP000309061">
    <property type="component" value="Chromosome"/>
</dbReference>
<dbReference type="OrthoDB" id="190787at2"/>